<dbReference type="PANTHER" id="PTHR48467">
    <property type="entry name" value="GLUTAMATE SYNTHASE 1 [NADH], CHLOROPLASTIC-LIKE"/>
    <property type="match status" value="1"/>
</dbReference>
<comment type="caution">
    <text evidence="12">The sequence shown here is derived from an EMBL/GenBank/DDBJ whole genome shotgun (WGS) entry which is preliminary data.</text>
</comment>
<dbReference type="CDD" id="cd04410">
    <property type="entry name" value="DMSOR_beta-like"/>
    <property type="match status" value="1"/>
</dbReference>
<dbReference type="InterPro" id="IPR055275">
    <property type="entry name" value="Ferredox_Rdtase"/>
</dbReference>
<evidence type="ECO:0000256" key="1">
    <source>
        <dbReference type="ARBA" id="ARBA00001974"/>
    </source>
</evidence>
<dbReference type="PANTHER" id="PTHR48467:SF1">
    <property type="entry name" value="GLUTAMATE SYNTHASE 1 [NADH], CHLOROPLASTIC-LIKE"/>
    <property type="match status" value="1"/>
</dbReference>
<gene>
    <name evidence="12" type="ORF">CSW57_04570</name>
</gene>
<dbReference type="Gene3D" id="3.30.70.20">
    <property type="match status" value="1"/>
</dbReference>
<dbReference type="InterPro" id="IPR017900">
    <property type="entry name" value="4Fe4S_Fe_S_CS"/>
</dbReference>
<dbReference type="Pfam" id="PF07992">
    <property type="entry name" value="Pyr_redox_2"/>
    <property type="match status" value="1"/>
</dbReference>
<name>A0A2G3PRV8_WILMA</name>
<keyword evidence="3" id="KW-0285">Flavoprotein</keyword>
<reference evidence="12 13" key="1">
    <citation type="submission" date="2017-10" db="EMBL/GenBank/DDBJ databases">
        <title>The draft genome sequence of Williamsia sp. BULT 1.1 isolated from the semi-arid grassland soils from South Africa.</title>
        <authorList>
            <person name="Kabwe M.H."/>
            <person name="Govender N."/>
            <person name="Mutseka Lunga P."/>
            <person name="Vikram S."/>
            <person name="Makhalanyane T.P."/>
        </authorList>
    </citation>
    <scope>NUCLEOTIDE SEQUENCE [LARGE SCALE GENOMIC DNA]</scope>
    <source>
        <strain evidence="12 13">BULT 1.1</strain>
    </source>
</reference>
<keyword evidence="9" id="KW-0411">Iron-sulfur</keyword>
<accession>A0A2G3PRV8</accession>
<dbReference type="AlphaFoldDB" id="A0A2G3PRV8"/>
<feature type="domain" description="4Fe-4S ferredoxin-type" evidence="11">
    <location>
        <begin position="36"/>
        <end position="65"/>
    </location>
</feature>
<evidence type="ECO:0000256" key="4">
    <source>
        <dbReference type="ARBA" id="ARBA00022723"/>
    </source>
</evidence>
<comment type="cofactor">
    <cofactor evidence="1">
        <name>FAD</name>
        <dbReference type="ChEBI" id="CHEBI:57692"/>
    </cofactor>
</comment>
<proteinExistence type="predicted"/>
<dbReference type="InterPro" id="IPR017896">
    <property type="entry name" value="4Fe4S_Fe-S-bd"/>
</dbReference>
<dbReference type="SUPFAM" id="SSF51971">
    <property type="entry name" value="Nucleotide-binding domain"/>
    <property type="match status" value="1"/>
</dbReference>
<dbReference type="InterPro" id="IPR023753">
    <property type="entry name" value="FAD/NAD-binding_dom"/>
</dbReference>
<comment type="catalytic activity">
    <reaction evidence="10">
        <text>2 reduced [2Fe-2S]-[ferredoxin] + NADP(+) + H(+) = 2 oxidized [2Fe-2S]-[ferredoxin] + NADPH</text>
        <dbReference type="Rhea" id="RHEA:20125"/>
        <dbReference type="Rhea" id="RHEA-COMP:10000"/>
        <dbReference type="Rhea" id="RHEA-COMP:10001"/>
        <dbReference type="ChEBI" id="CHEBI:15378"/>
        <dbReference type="ChEBI" id="CHEBI:33737"/>
        <dbReference type="ChEBI" id="CHEBI:33738"/>
        <dbReference type="ChEBI" id="CHEBI:57783"/>
        <dbReference type="ChEBI" id="CHEBI:58349"/>
        <dbReference type="EC" id="1.18.1.2"/>
    </reaction>
</comment>
<sequence>MFVITQTCCSDAACVSVCPVNCIHPTPEERGFGSSDILHIDPEACIDCGACADACPVDAIYPADKLGTRDKVFIDINASYYRDNTDVTSGWTPITYPVIPKLPAGQRIAVAGTGPSGGYALRSLLDRTTADITVIDKLPTPGGLVRAGVAPDHPGTKKVLRGFDILYRDPRVTLVTNVEVGEDAAAGQISPAELADHFDAVFYAVGASDSRQLGIPGEDLDGSTSATDLVAWYNAAPAVADAQVLRHNNTGRVVVVGTGNVALDVARILVSPPDLLATTDIADRALEVLRRQNVREVVLLGRRDQAGAAYSAAEYRALNSIPGVDVVVENDPAVISDDSGVADPHARRIVFRFHSAPEEILGESWVSGVRVRTGATSHVIAADLVVRSIGYRSTPIAGLPFDQQRGVFPNVDGRLLDTNGDVTPGSYVLGWAKRGPTGGIGANKVCAEATVDKFLIDAEKGLLSGRSHGQRHFDALLRQRKAPVIGYRGVRAIDRAERRRGEELNRPRVKFTSVPDMVKAAGIRKR</sequence>
<dbReference type="PRINTS" id="PR00419">
    <property type="entry name" value="ADXRDTASE"/>
</dbReference>
<dbReference type="GO" id="GO:0051536">
    <property type="term" value="F:iron-sulfur cluster binding"/>
    <property type="evidence" value="ECO:0007669"/>
    <property type="project" value="UniProtKB-KW"/>
</dbReference>
<protein>
    <recommendedName>
        <fullName evidence="2">ferredoxin--NADP(+) reductase</fullName>
        <ecNumber evidence="2">1.18.1.2</ecNumber>
    </recommendedName>
</protein>
<dbReference type="Pfam" id="PF00037">
    <property type="entry name" value="Fer4"/>
    <property type="match status" value="1"/>
</dbReference>
<feature type="domain" description="4Fe-4S ferredoxin-type" evidence="11">
    <location>
        <begin position="1"/>
        <end position="28"/>
    </location>
</feature>
<organism evidence="12 13">
    <name type="scientific">Williamsia marianensis</name>
    <dbReference type="NCBI Taxonomy" id="85044"/>
    <lineage>
        <taxon>Bacteria</taxon>
        <taxon>Bacillati</taxon>
        <taxon>Actinomycetota</taxon>
        <taxon>Actinomycetes</taxon>
        <taxon>Mycobacteriales</taxon>
        <taxon>Nocardiaceae</taxon>
        <taxon>Williamsia</taxon>
    </lineage>
</organism>
<keyword evidence="7" id="KW-0560">Oxidoreductase</keyword>
<keyword evidence="8" id="KW-0408">Iron</keyword>
<dbReference type="EC" id="1.18.1.2" evidence="2"/>
<evidence type="ECO:0000256" key="2">
    <source>
        <dbReference type="ARBA" id="ARBA00013223"/>
    </source>
</evidence>
<dbReference type="PROSITE" id="PS51379">
    <property type="entry name" value="4FE4S_FER_2"/>
    <property type="match status" value="2"/>
</dbReference>
<dbReference type="Proteomes" id="UP000225108">
    <property type="component" value="Unassembled WGS sequence"/>
</dbReference>
<dbReference type="GO" id="GO:0004324">
    <property type="term" value="F:ferredoxin-NADP+ reductase activity"/>
    <property type="evidence" value="ECO:0007669"/>
    <property type="project" value="UniProtKB-EC"/>
</dbReference>
<dbReference type="SUPFAM" id="SSF54862">
    <property type="entry name" value="4Fe-4S ferredoxins"/>
    <property type="match status" value="1"/>
</dbReference>
<dbReference type="Gene3D" id="3.40.50.720">
    <property type="entry name" value="NAD(P)-binding Rossmann-like Domain"/>
    <property type="match status" value="2"/>
</dbReference>
<evidence type="ECO:0000256" key="9">
    <source>
        <dbReference type="ARBA" id="ARBA00023014"/>
    </source>
</evidence>
<evidence type="ECO:0000256" key="10">
    <source>
        <dbReference type="ARBA" id="ARBA00047776"/>
    </source>
</evidence>
<keyword evidence="5" id="KW-0274">FAD</keyword>
<keyword evidence="4" id="KW-0479">Metal-binding</keyword>
<keyword evidence="6" id="KW-0521">NADP</keyword>
<evidence type="ECO:0000313" key="13">
    <source>
        <dbReference type="Proteomes" id="UP000225108"/>
    </source>
</evidence>
<evidence type="ECO:0000256" key="8">
    <source>
        <dbReference type="ARBA" id="ARBA00023004"/>
    </source>
</evidence>
<evidence type="ECO:0000256" key="7">
    <source>
        <dbReference type="ARBA" id="ARBA00023002"/>
    </source>
</evidence>
<evidence type="ECO:0000259" key="11">
    <source>
        <dbReference type="PROSITE" id="PS51379"/>
    </source>
</evidence>
<dbReference type="PROSITE" id="PS00198">
    <property type="entry name" value="4FE4S_FER_1"/>
    <property type="match status" value="1"/>
</dbReference>
<dbReference type="GO" id="GO:0046872">
    <property type="term" value="F:metal ion binding"/>
    <property type="evidence" value="ECO:0007669"/>
    <property type="project" value="UniProtKB-KW"/>
</dbReference>
<dbReference type="RefSeq" id="WP_099381614.1">
    <property type="nucleotide sequence ID" value="NZ_PEBD01000004.1"/>
</dbReference>
<evidence type="ECO:0000313" key="12">
    <source>
        <dbReference type="EMBL" id="PHV68490.1"/>
    </source>
</evidence>
<evidence type="ECO:0000256" key="3">
    <source>
        <dbReference type="ARBA" id="ARBA00022630"/>
    </source>
</evidence>
<evidence type="ECO:0000256" key="6">
    <source>
        <dbReference type="ARBA" id="ARBA00022857"/>
    </source>
</evidence>
<evidence type="ECO:0000256" key="5">
    <source>
        <dbReference type="ARBA" id="ARBA00022827"/>
    </source>
</evidence>
<dbReference type="EMBL" id="PEBD01000004">
    <property type="protein sequence ID" value="PHV68490.1"/>
    <property type="molecule type" value="Genomic_DNA"/>
</dbReference>